<feature type="domain" description="Tyr recombinase" evidence="5">
    <location>
        <begin position="147"/>
        <end position="335"/>
    </location>
</feature>
<evidence type="ECO:0000259" key="5">
    <source>
        <dbReference type="PROSITE" id="PS51898"/>
    </source>
</evidence>
<dbReference type="PROSITE" id="PS51898">
    <property type="entry name" value="TYR_RECOMBINASE"/>
    <property type="match status" value="1"/>
</dbReference>
<keyword evidence="8" id="KW-1185">Reference proteome</keyword>
<dbReference type="InterPro" id="IPR050090">
    <property type="entry name" value="Tyrosine_recombinase_XerCD"/>
</dbReference>
<keyword evidence="1" id="KW-0229">DNA integration</keyword>
<keyword evidence="7" id="KW-0326">Glycosidase</keyword>
<dbReference type="InterPro" id="IPR010998">
    <property type="entry name" value="Integrase_recombinase_N"/>
</dbReference>
<accession>A0A081RQF9</accession>
<evidence type="ECO:0000256" key="2">
    <source>
        <dbReference type="ARBA" id="ARBA00023125"/>
    </source>
</evidence>
<evidence type="ECO:0000259" key="6">
    <source>
        <dbReference type="PROSITE" id="PS51900"/>
    </source>
</evidence>
<feature type="domain" description="Core-binding (CB)" evidence="6">
    <location>
        <begin position="39"/>
        <end position="119"/>
    </location>
</feature>
<dbReference type="InterPro" id="IPR011010">
    <property type="entry name" value="DNA_brk_join_enz"/>
</dbReference>
<keyword evidence="2 4" id="KW-0238">DNA-binding</keyword>
<reference evidence="7 8" key="1">
    <citation type="submission" date="2014-06" db="EMBL/GenBank/DDBJ databases">
        <authorList>
            <person name="Ngugi D.K."/>
            <person name="Blom J."/>
            <person name="Alam I."/>
            <person name="Rashid M."/>
            <person name="Ba Alawi W."/>
            <person name="Zhang G."/>
            <person name="Hikmawan T."/>
            <person name="Guan Y."/>
            <person name="Antunes A."/>
            <person name="Siam R."/>
            <person name="ElDorry H."/>
            <person name="Bajic V."/>
            <person name="Stingl U."/>
        </authorList>
    </citation>
    <scope>NUCLEOTIDE SEQUENCE [LARGE SCALE GENOMIC DNA]</scope>
    <source>
        <strain evidence="7">SCGC AAA799-N04</strain>
    </source>
</reference>
<dbReference type="SUPFAM" id="SSF56349">
    <property type="entry name" value="DNA breaking-rejoining enzymes"/>
    <property type="match status" value="1"/>
</dbReference>
<evidence type="ECO:0000256" key="3">
    <source>
        <dbReference type="ARBA" id="ARBA00023172"/>
    </source>
</evidence>
<dbReference type="EC" id="3.2.1.23" evidence="7"/>
<dbReference type="GO" id="GO:0006310">
    <property type="term" value="P:DNA recombination"/>
    <property type="evidence" value="ECO:0007669"/>
    <property type="project" value="UniProtKB-KW"/>
</dbReference>
<keyword evidence="7" id="KW-0378">Hydrolase</keyword>
<dbReference type="Gene3D" id="1.10.150.130">
    <property type="match status" value="1"/>
</dbReference>
<dbReference type="GO" id="GO:0015074">
    <property type="term" value="P:DNA integration"/>
    <property type="evidence" value="ECO:0007669"/>
    <property type="project" value="UniProtKB-KW"/>
</dbReference>
<organism evidence="7 8">
    <name type="scientific">Marine Group I thaumarchaeote SCGC AAA799-N04</name>
    <dbReference type="NCBI Taxonomy" id="1502293"/>
    <lineage>
        <taxon>Archaea</taxon>
        <taxon>Nitrososphaerota</taxon>
        <taxon>Marine Group I</taxon>
    </lineage>
</organism>
<dbReference type="Proteomes" id="UP000028059">
    <property type="component" value="Unassembled WGS sequence"/>
</dbReference>
<name>A0A081RQF9_9ARCH</name>
<dbReference type="AlphaFoldDB" id="A0A081RQF9"/>
<dbReference type="PROSITE" id="PS51900">
    <property type="entry name" value="CB"/>
    <property type="match status" value="1"/>
</dbReference>
<comment type="caution">
    <text evidence="7">The sequence shown here is derived from an EMBL/GenBank/DDBJ whole genome shotgun (WGS) entry which is preliminary data.</text>
</comment>
<dbReference type="Pfam" id="PF00589">
    <property type="entry name" value="Phage_integrase"/>
    <property type="match status" value="1"/>
</dbReference>
<dbReference type="InterPro" id="IPR013762">
    <property type="entry name" value="Integrase-like_cat_sf"/>
</dbReference>
<dbReference type="InterPro" id="IPR002104">
    <property type="entry name" value="Integrase_catalytic"/>
</dbReference>
<dbReference type="PANTHER" id="PTHR30349:SF92">
    <property type="entry name" value="SITE-SPECIFIC RECOMBINASE"/>
    <property type="match status" value="1"/>
</dbReference>
<dbReference type="GO" id="GO:0004565">
    <property type="term" value="F:beta-galactosidase activity"/>
    <property type="evidence" value="ECO:0007669"/>
    <property type="project" value="UniProtKB-EC"/>
</dbReference>
<dbReference type="InterPro" id="IPR044068">
    <property type="entry name" value="CB"/>
</dbReference>
<keyword evidence="3" id="KW-0233">DNA recombination</keyword>
<gene>
    <name evidence="7" type="primary">xerD</name>
    <name evidence="7" type="ORF">AAA799N04_00124</name>
</gene>
<dbReference type="EMBL" id="JOKN01000001">
    <property type="protein sequence ID" value="KEQ57432.1"/>
    <property type="molecule type" value="Genomic_DNA"/>
</dbReference>
<dbReference type="GO" id="GO:0003677">
    <property type="term" value="F:DNA binding"/>
    <property type="evidence" value="ECO:0007669"/>
    <property type="project" value="UniProtKB-UniRule"/>
</dbReference>
<proteinExistence type="predicted"/>
<protein>
    <submittedName>
        <fullName evidence="7">Tyrosine recombinase XerD protein</fullName>
        <ecNumber evidence="7">3.2.1.23</ecNumber>
    </submittedName>
</protein>
<evidence type="ECO:0000256" key="1">
    <source>
        <dbReference type="ARBA" id="ARBA00022908"/>
    </source>
</evidence>
<dbReference type="PANTHER" id="PTHR30349">
    <property type="entry name" value="PHAGE INTEGRASE-RELATED"/>
    <property type="match status" value="1"/>
</dbReference>
<evidence type="ECO:0000256" key="4">
    <source>
        <dbReference type="PROSITE-ProRule" id="PRU01248"/>
    </source>
</evidence>
<evidence type="ECO:0000313" key="8">
    <source>
        <dbReference type="Proteomes" id="UP000028059"/>
    </source>
</evidence>
<dbReference type="Pfam" id="PF02899">
    <property type="entry name" value="Phage_int_SAM_1"/>
    <property type="match status" value="1"/>
</dbReference>
<dbReference type="Gene3D" id="1.10.443.10">
    <property type="entry name" value="Intergrase catalytic core"/>
    <property type="match status" value="1"/>
</dbReference>
<dbReference type="InterPro" id="IPR004107">
    <property type="entry name" value="Integrase_SAM-like_N"/>
</dbReference>
<evidence type="ECO:0000313" key="7">
    <source>
        <dbReference type="EMBL" id="KEQ57432.1"/>
    </source>
</evidence>
<sequence>MASRYYPDYGKNDTNEEKNVIVASSNTNKQQPKLLNNDMLLSEFRLDCQDRGFTDETIRRYCRVARMFMDFMKEHSKNITQVDKHVLRQFIHYRREGGTDPKTIGYDFAALSTFYGFLVFEEYCTTNPVMEVRKRYLTEYKLTKGESPRKLISVEQMSMLINSILNNRDRAVCVLLAKTGIRRSELISLDMRDINWRDQSIILKKGKFKKRTNREIFFDDECARALKVWLSTRSRMMLNKNDDALFVGEQGKRLNRNGIYTLVTKYAQTVGLHNPDSDRIEDHFSPHNFRHWFTTHLLRNGMPREYVQELRGDGRRDTIDIYHHIDKQDLRKTYLSCIPKLGI</sequence>